<dbReference type="AlphaFoldDB" id="A0A4P2Q3T4"/>
<evidence type="ECO:0000313" key="3">
    <source>
        <dbReference type="Proteomes" id="UP000295781"/>
    </source>
</evidence>
<accession>A0A4P2Q3T4</accession>
<sequence length="78" mass="8349">MGAAEKWVAKQWRPGPERPAVGLKEQGRQAYEKGDPEMPVDRGGALSCGEPTEEAVDMAGAESFPASDPPFWTPSCVC</sequence>
<evidence type="ECO:0000313" key="2">
    <source>
        <dbReference type="EMBL" id="AUX23811.1"/>
    </source>
</evidence>
<dbReference type="EMBL" id="CP012670">
    <property type="protein sequence ID" value="AUX23811.1"/>
    <property type="molecule type" value="Genomic_DNA"/>
</dbReference>
<dbReference type="OrthoDB" id="5526593at2"/>
<feature type="region of interest" description="Disordered" evidence="1">
    <location>
        <begin position="1"/>
        <end position="54"/>
    </location>
</feature>
<feature type="compositionally biased region" description="Basic and acidic residues" evidence="1">
    <location>
        <begin position="25"/>
        <end position="40"/>
    </location>
</feature>
<dbReference type="Proteomes" id="UP000295781">
    <property type="component" value="Chromosome"/>
</dbReference>
<reference evidence="2 3" key="1">
    <citation type="submission" date="2015-09" db="EMBL/GenBank/DDBJ databases">
        <title>Sorangium comparison.</title>
        <authorList>
            <person name="Zaburannyi N."/>
            <person name="Bunk B."/>
            <person name="Overmann J."/>
            <person name="Mueller R."/>
        </authorList>
    </citation>
    <scope>NUCLEOTIDE SEQUENCE [LARGE SCALE GENOMIC DNA]</scope>
    <source>
        <strain evidence="2 3">So ceGT47</strain>
    </source>
</reference>
<evidence type="ECO:0000256" key="1">
    <source>
        <dbReference type="SAM" id="MobiDB-lite"/>
    </source>
</evidence>
<proteinExistence type="predicted"/>
<organism evidence="2 3">
    <name type="scientific">Sorangium cellulosum</name>
    <name type="common">Polyangium cellulosum</name>
    <dbReference type="NCBI Taxonomy" id="56"/>
    <lineage>
        <taxon>Bacteria</taxon>
        <taxon>Pseudomonadati</taxon>
        <taxon>Myxococcota</taxon>
        <taxon>Polyangia</taxon>
        <taxon>Polyangiales</taxon>
        <taxon>Polyangiaceae</taxon>
        <taxon>Sorangium</taxon>
    </lineage>
</organism>
<dbReference type="RefSeq" id="WP_129349257.1">
    <property type="nucleotide sequence ID" value="NZ_CP012670.1"/>
</dbReference>
<name>A0A4P2Q3T4_SORCE</name>
<gene>
    <name evidence="2" type="ORF">SOCEGT47_043410</name>
</gene>
<protein>
    <submittedName>
        <fullName evidence="2">Uncharacterized protein</fullName>
    </submittedName>
</protein>